<protein>
    <recommendedName>
        <fullName evidence="4">Lipoprotein</fullName>
    </recommendedName>
</protein>
<keyword evidence="1" id="KW-0732">Signal</keyword>
<gene>
    <name evidence="2" type="ORF">GCM10009114_36390</name>
</gene>
<feature type="signal peptide" evidence="1">
    <location>
        <begin position="1"/>
        <end position="19"/>
    </location>
</feature>
<accession>A0ABN1LTY5</accession>
<feature type="chain" id="PRO_5047395639" description="Lipoprotein" evidence="1">
    <location>
        <begin position="20"/>
        <end position="115"/>
    </location>
</feature>
<keyword evidence="3" id="KW-1185">Reference proteome</keyword>
<organism evidence="2 3">
    <name type="scientific">Aliiglaciecola litoralis</name>
    <dbReference type="NCBI Taxonomy" id="582857"/>
    <lineage>
        <taxon>Bacteria</taxon>
        <taxon>Pseudomonadati</taxon>
        <taxon>Pseudomonadota</taxon>
        <taxon>Gammaproteobacteria</taxon>
        <taxon>Alteromonadales</taxon>
        <taxon>Alteromonadaceae</taxon>
        <taxon>Aliiglaciecola</taxon>
    </lineage>
</organism>
<evidence type="ECO:0000313" key="2">
    <source>
        <dbReference type="EMBL" id="GAA0860192.1"/>
    </source>
</evidence>
<comment type="caution">
    <text evidence="2">The sequence shown here is derived from an EMBL/GenBank/DDBJ whole genome shotgun (WGS) entry which is preliminary data.</text>
</comment>
<reference evidence="2 3" key="1">
    <citation type="journal article" date="2019" name="Int. J. Syst. Evol. Microbiol.">
        <title>The Global Catalogue of Microorganisms (GCM) 10K type strain sequencing project: providing services to taxonomists for standard genome sequencing and annotation.</title>
        <authorList>
            <consortium name="The Broad Institute Genomics Platform"/>
            <consortium name="The Broad Institute Genome Sequencing Center for Infectious Disease"/>
            <person name="Wu L."/>
            <person name="Ma J."/>
        </authorList>
    </citation>
    <scope>NUCLEOTIDE SEQUENCE [LARGE SCALE GENOMIC DNA]</scope>
    <source>
        <strain evidence="2 3">JCM 15896</strain>
    </source>
</reference>
<name>A0ABN1LTY5_9ALTE</name>
<proteinExistence type="predicted"/>
<evidence type="ECO:0008006" key="4">
    <source>
        <dbReference type="Google" id="ProtNLM"/>
    </source>
</evidence>
<dbReference type="EMBL" id="BAAAFD010000020">
    <property type="protein sequence ID" value="GAA0860192.1"/>
    <property type="molecule type" value="Genomic_DNA"/>
</dbReference>
<dbReference type="Proteomes" id="UP001500359">
    <property type="component" value="Unassembled WGS sequence"/>
</dbReference>
<sequence>MNRCVYLLILIMFVVGCSATSPMKNPQIPRGEYTNEQSQEILNVVNSLSGEEKICSDEFISTYQGKLFKYCEETDGGKNIGGGCHHVAYAWSITTSVLESAVAACSTPNKPIKRD</sequence>
<dbReference type="PROSITE" id="PS51257">
    <property type="entry name" value="PROKAR_LIPOPROTEIN"/>
    <property type="match status" value="1"/>
</dbReference>
<evidence type="ECO:0000256" key="1">
    <source>
        <dbReference type="SAM" id="SignalP"/>
    </source>
</evidence>
<evidence type="ECO:0000313" key="3">
    <source>
        <dbReference type="Proteomes" id="UP001500359"/>
    </source>
</evidence>